<evidence type="ECO:0000256" key="2">
    <source>
        <dbReference type="ARBA" id="ARBA00004319"/>
    </source>
</evidence>
<evidence type="ECO:0000259" key="11">
    <source>
        <dbReference type="Pfam" id="PF18400"/>
    </source>
</evidence>
<dbReference type="InterPro" id="IPR009448">
    <property type="entry name" value="UDP-g_GGtrans"/>
</dbReference>
<evidence type="ECO:0000259" key="13">
    <source>
        <dbReference type="Pfam" id="PF18402"/>
    </source>
</evidence>
<name>A0ABP0EFZ4_9ASCO</name>
<feature type="domain" description="UDP-glucose:glycoprotein glucosyltransferase thioredoxin-like" evidence="14">
    <location>
        <begin position="694"/>
        <end position="832"/>
    </location>
</feature>
<sequence>MFWKSYSLVTGILALIASVDAKETSEKQLEIALEGSWNTTPFILNLLESVSANNESLYSQALSNIIENDDNERPTDSFYYDLIANELNDKDLSFFNFDLVNKINSPRIQAHYDYYNSTVRPEFLARVQRECATDSFGNPVLSPEEEPKAWLLYNDKIYCSPDEVFALQTNGVGLSRDSLLPFDRVVGENEKAPLLVLYGDIESKFFKDFLRNVYYAAESGKIQFVWRYIESANHKRTPEQLTGYGVDLTLKRTDYIVIDDRDDKKDSTQKVLSSNDDIKPINKDQISQLGLKLTSHVLQQSDESQYEALLDILQDFPQRVSEIANLNIDIKNVQKNMLANEKLGISEDSIGLYVNGSPLNRLELDLFTLVDKIQNELELIENMKSLGFTNEQAKKLISKFALMSAVKQAHFYKGNSMMGGKNDNRFKVYQHEFQPNLPDGMQSGGVVFFNDLALDVSYNEYSTNGKLSYSDSELAKLRAGQIPKLRENVHDLIFAIDISNRDQLKVFFTISKLILDRSIPQQIGVLPMKSTNVQEELLIKIFYFITDTASAKEALAFLYKYLESKSSDETDELLKSIEIPSDYIYGLYNEATLETFSISQPSVIFNGVINELTAQGWQSAMGKQISHDVRIINFHVKQSTYMDTPLKSLIYENAQSSRNLKIIPTDPSAMKFKPISEELINNSYHFECDRFPFSKTPMNFWIIGDFNMEKVKLQFLEILNLMDQSPGGMQLRLVHTGQESALLAKILRTFNTHSMTDSDVKFITKLSTPFKAPESDGHNITTMELLERNRLPSSHSYLLLNSRYIRITDSLITKSELKRLVDFEATQRIEILDDLVSTYPKTFAYKTLLNFKNGGNLSDNDWFDLLCSTVTKSFFVDNTLFLNDVSRFDFESLNKENSLSVSSTTSNDENEVDVLVILDPVDEFAQKVVSMLNSIKEFTFVNIKILLQPQLLSSEEFNVKRFYRGVYPDSKPKFNSRGFLQTSNVANFTTLPQDTLLTADLETPMKWIPIIKDTPIGVDADNIQLTKYDLGPTRGTYELKSILIEGFARETKSGLSPDGLALEVRNTAGKVSDTNVMSSLGYFQLQSNPGLWKLRLKDETTSSAYYSLLSANDNSFSINTEPREDITIPILSLKSSPVNLRVSKKTGYEDKSLFEDLEAPNSGGLMKKMFKKKNLNKKQADINIFSIVSGHLYERFLSIMTASVRKNTNQTVKFWIIENFVSSHFKKLLPYLAQKYDFEYELITYKWPNWLRQQREKQRTIWGYKILFLDVIFPQDLEKVIFVDADQIVRTDLQELVDENLNGCVYGFTPMCDSRDEMEGFRFWKRGYWEKVLGDEYKYHISALYVVDLVQFRKEQAGNRIRSSYQKLSSDPLSLANLDQDLPNNLQRQIPIHSLSQDWLWCETWCSDEGLKSARTIDLCNNPLTKEPKLERAKRQIPEWTTYDDEVTALVNEMREIERQELQEKVIDVDEYNVENIEDGQDYNGESEDDDYYHDEL</sequence>
<comment type="similarity">
    <text evidence="4">Belongs to the glycosyltransferase 8 family.</text>
</comment>
<feature type="domain" description="Glucosyltransferase 24 catalytic" evidence="15">
    <location>
        <begin position="1182"/>
        <end position="1449"/>
    </location>
</feature>
<accession>A0ABP0EFZ4</accession>
<dbReference type="InterPro" id="IPR040525">
    <property type="entry name" value="UGGT_TRXL_4"/>
</dbReference>
<evidence type="ECO:0000256" key="4">
    <source>
        <dbReference type="ARBA" id="ARBA00006351"/>
    </source>
</evidence>
<keyword evidence="8" id="KW-0325">Glycoprotein</keyword>
<dbReference type="Pfam" id="PF06427">
    <property type="entry name" value="UDP-g_GGTase"/>
    <property type="match status" value="1"/>
</dbReference>
<evidence type="ECO:0000256" key="9">
    <source>
        <dbReference type="SAM" id="MobiDB-lite"/>
    </source>
</evidence>
<dbReference type="PANTHER" id="PTHR11226:SF0">
    <property type="entry name" value="UDP-GLUCOSE:GLYCOPROTEIN GLUCOSYLTRANSFERASE"/>
    <property type="match status" value="1"/>
</dbReference>
<feature type="region of interest" description="Disordered" evidence="9">
    <location>
        <begin position="1471"/>
        <end position="1497"/>
    </location>
</feature>
<evidence type="ECO:0000259" key="14">
    <source>
        <dbReference type="Pfam" id="PF18403"/>
    </source>
</evidence>
<dbReference type="InterPro" id="IPR040692">
    <property type="entry name" value="UGGT_TRXL_3"/>
</dbReference>
<dbReference type="InterPro" id="IPR040693">
    <property type="entry name" value="UGGT_TRXL_1"/>
</dbReference>
<keyword evidence="7" id="KW-0256">Endoplasmic reticulum</keyword>
<comment type="cofactor">
    <cofactor evidence="1">
        <name>Ca(2+)</name>
        <dbReference type="ChEBI" id="CHEBI:29108"/>
    </cofactor>
</comment>
<dbReference type="Pfam" id="PF18402">
    <property type="entry name" value="Thioredoxin_14"/>
    <property type="match status" value="1"/>
</dbReference>
<keyword evidence="6 10" id="KW-0732">Signal</keyword>
<dbReference type="InterPro" id="IPR040497">
    <property type="entry name" value="Glyco_transf_24"/>
</dbReference>
<evidence type="ECO:0000256" key="8">
    <source>
        <dbReference type="ARBA" id="ARBA00023180"/>
    </source>
</evidence>
<keyword evidence="17" id="KW-1185">Reference proteome</keyword>
<dbReference type="Pfam" id="PF18401">
    <property type="entry name" value="Thioredoxin_13"/>
    <property type="match status" value="1"/>
</dbReference>
<evidence type="ECO:0000256" key="10">
    <source>
        <dbReference type="SAM" id="SignalP"/>
    </source>
</evidence>
<dbReference type="PANTHER" id="PTHR11226">
    <property type="entry name" value="UDP-GLUCOSE GLYCOPROTEIN:GLUCOSYLTRANSFERASE"/>
    <property type="match status" value="1"/>
</dbReference>
<evidence type="ECO:0000256" key="7">
    <source>
        <dbReference type="ARBA" id="ARBA00022824"/>
    </source>
</evidence>
<evidence type="ECO:0000259" key="12">
    <source>
        <dbReference type="Pfam" id="PF18401"/>
    </source>
</evidence>
<evidence type="ECO:0000259" key="15">
    <source>
        <dbReference type="Pfam" id="PF18404"/>
    </source>
</evidence>
<evidence type="ECO:0000313" key="17">
    <source>
        <dbReference type="Proteomes" id="UP001497600"/>
    </source>
</evidence>
<evidence type="ECO:0000256" key="5">
    <source>
        <dbReference type="ARBA" id="ARBA00022679"/>
    </source>
</evidence>
<proteinExistence type="inferred from homology"/>
<reference evidence="16 17" key="1">
    <citation type="submission" date="2024-01" db="EMBL/GenBank/DDBJ databases">
        <authorList>
            <consortium name="Genoscope - CEA"/>
            <person name="William W."/>
        </authorList>
    </citation>
    <scope>NUCLEOTIDE SEQUENCE [LARGE SCALE GENOMIC DNA]</scope>
    <source>
        <strain evidence="16 17">29B2s-10</strain>
    </source>
</reference>
<evidence type="ECO:0000256" key="1">
    <source>
        <dbReference type="ARBA" id="ARBA00001913"/>
    </source>
</evidence>
<feature type="domain" description="UGGT thioredoxin-like" evidence="11">
    <location>
        <begin position="40"/>
        <end position="236"/>
    </location>
</feature>
<dbReference type="InterPro" id="IPR040694">
    <property type="entry name" value="UGGT_TRXL_2"/>
</dbReference>
<dbReference type="InterPro" id="IPR029044">
    <property type="entry name" value="Nucleotide-diphossugar_trans"/>
</dbReference>
<dbReference type="Pfam" id="PF18400">
    <property type="entry name" value="Thioredoxin_12"/>
    <property type="match status" value="1"/>
</dbReference>
<feature type="domain" description="UGGT thioredoxin-like" evidence="12">
    <location>
        <begin position="274"/>
        <end position="408"/>
    </location>
</feature>
<dbReference type="SUPFAM" id="SSF53448">
    <property type="entry name" value="Nucleotide-diphospho-sugar transferases"/>
    <property type="match status" value="1"/>
</dbReference>
<evidence type="ECO:0000256" key="6">
    <source>
        <dbReference type="ARBA" id="ARBA00022729"/>
    </source>
</evidence>
<comment type="subcellular location">
    <subcellularLocation>
        <location evidence="2">Endoplasmic reticulum lumen</location>
    </subcellularLocation>
</comment>
<feature type="chain" id="PRO_5047322529" evidence="10">
    <location>
        <begin position="22"/>
        <end position="1497"/>
    </location>
</feature>
<keyword evidence="5" id="KW-0808">Transferase</keyword>
<gene>
    <name evidence="16" type="primary">KRE5</name>
    <name evidence="16" type="ORF">CAAN4_F14906</name>
</gene>
<comment type="pathway">
    <text evidence="3">Protein modification; protein glycosylation.</text>
</comment>
<evidence type="ECO:0000256" key="3">
    <source>
        <dbReference type="ARBA" id="ARBA00004922"/>
    </source>
</evidence>
<dbReference type="Proteomes" id="UP001497600">
    <property type="component" value="Chromosome F"/>
</dbReference>
<feature type="signal peptide" evidence="10">
    <location>
        <begin position="1"/>
        <end position="21"/>
    </location>
</feature>
<dbReference type="Pfam" id="PF18404">
    <property type="entry name" value="Glyco_transf_24"/>
    <property type="match status" value="1"/>
</dbReference>
<dbReference type="Gene3D" id="3.90.550.10">
    <property type="entry name" value="Spore Coat Polysaccharide Biosynthesis Protein SpsA, Chain A"/>
    <property type="match status" value="1"/>
</dbReference>
<dbReference type="EMBL" id="OZ004258">
    <property type="protein sequence ID" value="CAK7914113.1"/>
    <property type="molecule type" value="Genomic_DNA"/>
</dbReference>
<dbReference type="Pfam" id="PF18403">
    <property type="entry name" value="Thioredoxin_15"/>
    <property type="match status" value="1"/>
</dbReference>
<organism evidence="16 17">
    <name type="scientific">[Candida] anglica</name>
    <dbReference type="NCBI Taxonomy" id="148631"/>
    <lineage>
        <taxon>Eukaryota</taxon>
        <taxon>Fungi</taxon>
        <taxon>Dikarya</taxon>
        <taxon>Ascomycota</taxon>
        <taxon>Saccharomycotina</taxon>
        <taxon>Pichiomycetes</taxon>
        <taxon>Debaryomycetaceae</taxon>
        <taxon>Kurtzmaniella</taxon>
    </lineage>
</organism>
<protein>
    <submittedName>
        <fullName evidence="16">Killer toxin-resistance protein 5</fullName>
    </submittedName>
</protein>
<feature type="domain" description="UGGT thioredoxin-like" evidence="13">
    <location>
        <begin position="443"/>
        <end position="662"/>
    </location>
</feature>
<dbReference type="CDD" id="cd06432">
    <property type="entry name" value="GT8_HUGT1_C_like"/>
    <property type="match status" value="1"/>
</dbReference>
<evidence type="ECO:0000313" key="16">
    <source>
        <dbReference type="EMBL" id="CAK7914113.1"/>
    </source>
</evidence>